<keyword evidence="1" id="KW-0812">Transmembrane</keyword>
<dbReference type="Proteomes" id="UP000663828">
    <property type="component" value="Unassembled WGS sequence"/>
</dbReference>
<keyword evidence="1" id="KW-0472">Membrane</keyword>
<reference evidence="2" key="1">
    <citation type="submission" date="2021-02" db="EMBL/GenBank/DDBJ databases">
        <authorList>
            <person name="Nowell W R."/>
        </authorList>
    </citation>
    <scope>NUCLEOTIDE SEQUENCE</scope>
</reference>
<keyword evidence="1" id="KW-1133">Transmembrane helix</keyword>
<feature type="transmembrane region" description="Helical" evidence="1">
    <location>
        <begin position="192"/>
        <end position="212"/>
    </location>
</feature>
<feature type="transmembrane region" description="Helical" evidence="1">
    <location>
        <begin position="224"/>
        <end position="245"/>
    </location>
</feature>
<feature type="transmembrane region" description="Helical" evidence="1">
    <location>
        <begin position="352"/>
        <end position="370"/>
    </location>
</feature>
<name>A0A816BEC6_ADIRI</name>
<feature type="transmembrane region" description="Helical" evidence="1">
    <location>
        <begin position="257"/>
        <end position="278"/>
    </location>
</feature>
<evidence type="ECO:0000256" key="1">
    <source>
        <dbReference type="SAM" id="Phobius"/>
    </source>
</evidence>
<proteinExistence type="predicted"/>
<evidence type="ECO:0000313" key="3">
    <source>
        <dbReference type="Proteomes" id="UP000663828"/>
    </source>
</evidence>
<feature type="transmembrane region" description="Helical" evidence="1">
    <location>
        <begin position="315"/>
        <end position="337"/>
    </location>
</feature>
<keyword evidence="3" id="KW-1185">Reference proteome</keyword>
<feature type="transmembrane region" description="Helical" evidence="1">
    <location>
        <begin position="485"/>
        <end position="508"/>
    </location>
</feature>
<dbReference type="AlphaFoldDB" id="A0A816BEC6"/>
<feature type="transmembrane region" description="Helical" evidence="1">
    <location>
        <begin position="398"/>
        <end position="417"/>
    </location>
</feature>
<evidence type="ECO:0000313" key="2">
    <source>
        <dbReference type="EMBL" id="CAF1608054.1"/>
    </source>
</evidence>
<accession>A0A816BEC6</accession>
<dbReference type="Pfam" id="PF15993">
    <property type="entry name" value="Fuseless"/>
    <property type="match status" value="1"/>
</dbReference>
<sequence>MNGQRIGAIRRQTLTLPTMPVDGRLSTAQSLGTIDTTQRRLSIVSQAFIPNTDEYRSQERVPPAGADFKRQLLLRPIVNPEGEQINQRRLSVISEDYDRLDDEDYEMGTNDGLINRFAIQTEGLRRRRRILFFTEPAVAAMILLPVVTLFWESGWNLTLILLNILNGYSSMLPSNDSPVNKSRPYSFSSLSISYAIVQILLLLFYLAQDFLYGFLKRQKLIPRLILLKLHIFSLASIYIVQWVVIWTAWDQYSPREWYFEIVLSFTALFALIVFIGHLSDLVCAPFLVSYDSIECCLHFGCPLLTRQMTQWKINLINYIVYEVIIANITIVVWRGFYDFLDEHFYANKPDKAAWICLLIGYVLYYPLMYFQHYLEYLNLKFDFWVFVSLNFPQLYRNIRHFFAFVSCVLLWRGFWVLYNTHLVIFKEHYQTYLLLYLLTFIFLTALQTSSSINGPLNNMDDDENQFFPLYPNCYLSTVVRKLSHCYIGLITISYTLSAFAFICGILQLSQSLTYIEQVCQVKSNDVVPSLAGSYWRPSWQMTVTDRVNRTSVLDDGVIVGSNSYSSTWRALIVARKKKINQSYPCYRYTNYIWLGSWTWQWNEPTALEVFLYVFGFVVFLIIGTTLLRLRNSYGHIEQYTRKPRERRNSYNKLQSTSI</sequence>
<dbReference type="EMBL" id="CAJNOR010006977">
    <property type="protein sequence ID" value="CAF1608054.1"/>
    <property type="molecule type" value="Genomic_DNA"/>
</dbReference>
<feature type="transmembrane region" description="Helical" evidence="1">
    <location>
        <begin position="429"/>
        <end position="446"/>
    </location>
</feature>
<organism evidence="2 3">
    <name type="scientific">Adineta ricciae</name>
    <name type="common">Rotifer</name>
    <dbReference type="NCBI Taxonomy" id="249248"/>
    <lineage>
        <taxon>Eukaryota</taxon>
        <taxon>Metazoa</taxon>
        <taxon>Spiralia</taxon>
        <taxon>Gnathifera</taxon>
        <taxon>Rotifera</taxon>
        <taxon>Eurotatoria</taxon>
        <taxon>Bdelloidea</taxon>
        <taxon>Adinetida</taxon>
        <taxon>Adinetidae</taxon>
        <taxon>Adineta</taxon>
    </lineage>
</organism>
<protein>
    <recommendedName>
        <fullName evidence="4">Transmembrane protein</fullName>
    </recommendedName>
</protein>
<dbReference type="InterPro" id="IPR032751">
    <property type="entry name" value="Fuseless"/>
</dbReference>
<comment type="caution">
    <text evidence="2">The sequence shown here is derived from an EMBL/GenBank/DDBJ whole genome shotgun (WGS) entry which is preliminary data.</text>
</comment>
<feature type="transmembrane region" description="Helical" evidence="1">
    <location>
        <begin position="609"/>
        <end position="629"/>
    </location>
</feature>
<dbReference type="PANTHER" id="PTHR35270">
    <property type="entry name" value="FUSELESS, ISOFORM A"/>
    <property type="match status" value="1"/>
</dbReference>
<dbReference type="PANTHER" id="PTHR35270:SF2">
    <property type="entry name" value="FUSELESS, ISOFORM A"/>
    <property type="match status" value="1"/>
</dbReference>
<evidence type="ECO:0008006" key="4">
    <source>
        <dbReference type="Google" id="ProtNLM"/>
    </source>
</evidence>
<gene>
    <name evidence="2" type="ORF">XAT740_LOCUS48535</name>
</gene>
<feature type="transmembrane region" description="Helical" evidence="1">
    <location>
        <begin position="130"/>
        <end position="151"/>
    </location>
</feature>